<dbReference type="SUPFAM" id="SSF47240">
    <property type="entry name" value="Ferritin-like"/>
    <property type="match status" value="1"/>
</dbReference>
<gene>
    <name evidence="2" type="ORF">Agabi119p4_1013</name>
</gene>
<evidence type="ECO:0008006" key="4">
    <source>
        <dbReference type="Google" id="ProtNLM"/>
    </source>
</evidence>
<protein>
    <recommendedName>
        <fullName evidence="4">Ferritin-like domain-containing protein</fullName>
    </recommendedName>
</protein>
<organism evidence="2 3">
    <name type="scientific">Agaricus bisporus var. burnettii</name>
    <dbReference type="NCBI Taxonomy" id="192524"/>
    <lineage>
        <taxon>Eukaryota</taxon>
        <taxon>Fungi</taxon>
        <taxon>Dikarya</taxon>
        <taxon>Basidiomycota</taxon>
        <taxon>Agaricomycotina</taxon>
        <taxon>Agaricomycetes</taxon>
        <taxon>Agaricomycetidae</taxon>
        <taxon>Agaricales</taxon>
        <taxon>Agaricineae</taxon>
        <taxon>Agaricaceae</taxon>
        <taxon>Agaricus</taxon>
    </lineage>
</organism>
<dbReference type="InterPro" id="IPR009078">
    <property type="entry name" value="Ferritin-like_SF"/>
</dbReference>
<evidence type="ECO:0000256" key="1">
    <source>
        <dbReference type="SAM" id="SignalP"/>
    </source>
</evidence>
<reference evidence="2 3" key="1">
    <citation type="journal article" name="Sci. Rep.">
        <title>Telomere-to-telomere assembled and centromere annotated genomes of the two main subspecies of the button mushroom Agaricus bisporus reveal especially polymorphic chromosome ends.</title>
        <authorList>
            <person name="Sonnenberg A.S.M."/>
            <person name="Sedaghat-Telgerd N."/>
            <person name="Lavrijssen B."/>
            <person name="Ohm R.A."/>
            <person name="Hendrickx P.M."/>
            <person name="Scholtmeijer K."/>
            <person name="Baars J.J.P."/>
            <person name="van Peer A."/>
        </authorList>
    </citation>
    <scope>NUCLEOTIDE SEQUENCE [LARGE SCALE GENOMIC DNA]</scope>
    <source>
        <strain evidence="2 3">H119_p4</strain>
    </source>
</reference>
<feature type="signal peptide" evidence="1">
    <location>
        <begin position="1"/>
        <end position="21"/>
    </location>
</feature>
<dbReference type="Pfam" id="PF13668">
    <property type="entry name" value="Ferritin_2"/>
    <property type="match status" value="1"/>
</dbReference>
<feature type="chain" id="PRO_5034455993" description="Ferritin-like domain-containing protein" evidence="1">
    <location>
        <begin position="22"/>
        <end position="318"/>
    </location>
</feature>
<dbReference type="AlphaFoldDB" id="A0A8H7FC61"/>
<sequence>MKALLCSALISLVSPVFFVQAIPTPQSSGIKTIARDTATQLRGKRIADVDILVFRFADLLEQLEGAFYTQALAKFQDADYEAAGFSGAPAQQLEIIRGQEASHSAFLESAVESAGECPITCNFNFDAVLENVASVINVARTAEQIGTSAFAGSAHLIMDLSLRTRAVTILSDEARHNSILNLISNTGAPFPTSFDIALNANEALALVGPFIDGPCDAGIPPNPSLAITNEEPVTTGSLVTFSSTAFNSSSENLFCQIISGELLTAVSMPLSECTIPMEGVMGPAYIWVTADPEPLPNDVVARAMVEVVAGPALAFIDK</sequence>
<keyword evidence="1" id="KW-0732">Signal</keyword>
<comment type="caution">
    <text evidence="2">The sequence shown here is derived from an EMBL/GenBank/DDBJ whole genome shotgun (WGS) entry which is preliminary data.</text>
</comment>
<evidence type="ECO:0000313" key="3">
    <source>
        <dbReference type="Proteomes" id="UP000629468"/>
    </source>
</evidence>
<dbReference type="OMA" id="ECTYSFG"/>
<accession>A0A8H7FC61</accession>
<name>A0A8H7FC61_AGABI</name>
<proteinExistence type="predicted"/>
<dbReference type="EMBL" id="JABXXO010000001">
    <property type="protein sequence ID" value="KAF7784848.1"/>
    <property type="molecule type" value="Genomic_DNA"/>
</dbReference>
<dbReference type="Proteomes" id="UP000629468">
    <property type="component" value="Unassembled WGS sequence"/>
</dbReference>
<evidence type="ECO:0000313" key="2">
    <source>
        <dbReference type="EMBL" id="KAF7784848.1"/>
    </source>
</evidence>